<dbReference type="EMBL" id="LQOW01000031">
    <property type="protein sequence ID" value="ORV56755.1"/>
    <property type="molecule type" value="Genomic_DNA"/>
</dbReference>
<evidence type="ECO:0000259" key="2">
    <source>
        <dbReference type="Pfam" id="PF08241"/>
    </source>
</evidence>
<dbReference type="STRING" id="1260918.AWC06_00605"/>
<dbReference type="Gene3D" id="3.40.50.150">
    <property type="entry name" value="Vaccinia Virus protein VP39"/>
    <property type="match status" value="1"/>
</dbReference>
<comment type="caution">
    <text evidence="3">The sequence shown here is derived from an EMBL/GenBank/DDBJ whole genome shotgun (WGS) entry which is preliminary data.</text>
</comment>
<accession>A0A1X1UIU3</accession>
<dbReference type="InterPro" id="IPR029063">
    <property type="entry name" value="SAM-dependent_MTases_sf"/>
</dbReference>
<organism evidence="3 4">
    <name type="scientific">Mycobacterium fragae</name>
    <dbReference type="NCBI Taxonomy" id="1260918"/>
    <lineage>
        <taxon>Bacteria</taxon>
        <taxon>Bacillati</taxon>
        <taxon>Actinomycetota</taxon>
        <taxon>Actinomycetes</taxon>
        <taxon>Mycobacteriales</taxon>
        <taxon>Mycobacteriaceae</taxon>
        <taxon>Mycobacterium</taxon>
    </lineage>
</organism>
<dbReference type="SUPFAM" id="SSF53335">
    <property type="entry name" value="S-adenosyl-L-methionine-dependent methyltransferases"/>
    <property type="match status" value="1"/>
</dbReference>
<proteinExistence type="predicted"/>
<dbReference type="PANTHER" id="PTHR43861">
    <property type="entry name" value="TRANS-ACONITATE 2-METHYLTRANSFERASE-RELATED"/>
    <property type="match status" value="1"/>
</dbReference>
<dbReference type="PANTHER" id="PTHR43861:SF3">
    <property type="entry name" value="PUTATIVE (AFU_ORTHOLOGUE AFUA_2G14390)-RELATED"/>
    <property type="match status" value="1"/>
</dbReference>
<dbReference type="InterPro" id="IPR013216">
    <property type="entry name" value="Methyltransf_11"/>
</dbReference>
<dbReference type="Proteomes" id="UP000194000">
    <property type="component" value="Unassembled WGS sequence"/>
</dbReference>
<keyword evidence="4" id="KW-1185">Reference proteome</keyword>
<evidence type="ECO:0000313" key="3">
    <source>
        <dbReference type="EMBL" id="ORV56755.1"/>
    </source>
</evidence>
<evidence type="ECO:0000313" key="4">
    <source>
        <dbReference type="Proteomes" id="UP000194000"/>
    </source>
</evidence>
<protein>
    <recommendedName>
        <fullName evidence="2">Methyltransferase type 11 domain-containing protein</fullName>
    </recommendedName>
</protein>
<dbReference type="Pfam" id="PF08241">
    <property type="entry name" value="Methyltransf_11"/>
    <property type="match status" value="1"/>
</dbReference>
<dbReference type="CDD" id="cd02440">
    <property type="entry name" value="AdoMet_MTases"/>
    <property type="match status" value="1"/>
</dbReference>
<dbReference type="OrthoDB" id="3469983at2"/>
<dbReference type="AlphaFoldDB" id="A0A1X1UIU3"/>
<dbReference type="RefSeq" id="WP_085199561.1">
    <property type="nucleotide sequence ID" value="NZ_LNAN01000001.1"/>
</dbReference>
<name>A0A1X1UIU3_9MYCO</name>
<keyword evidence="1" id="KW-0808">Transferase</keyword>
<feature type="domain" description="Methyltransferase type 11" evidence="2">
    <location>
        <begin position="60"/>
        <end position="154"/>
    </location>
</feature>
<sequence length="284" mass="31723">MSVSTAQHEDRPLPVAGHYFAAHADSQDELARLRLLEAECDPHTRRYLDAIGVGAGWRCLEVGAGAGAMVRWLAERVGPTGQVVAVDIDPRYLGELCQPNVPNVEVRQCDITLDDVEPESYDLVHCRFVLMHLDDPADALQRMTRALRPGGWLLAADPDNDVAGSVDPEHPLSELFDSCYRKRVEFASAAKLADFRFGKVLLRYMEALGLVQMGNEGIARVVHGGDPFSQMWIKTWQRIDDAVIEHGVLTEAEVLAMRRAYEDPTFTYRTQLTQSVWGRKPLVN</sequence>
<evidence type="ECO:0000256" key="1">
    <source>
        <dbReference type="ARBA" id="ARBA00022679"/>
    </source>
</evidence>
<dbReference type="GO" id="GO:0008757">
    <property type="term" value="F:S-adenosylmethionine-dependent methyltransferase activity"/>
    <property type="evidence" value="ECO:0007669"/>
    <property type="project" value="InterPro"/>
</dbReference>
<gene>
    <name evidence="3" type="ORF">AWC06_00605</name>
</gene>
<reference evidence="3 4" key="1">
    <citation type="submission" date="2016-01" db="EMBL/GenBank/DDBJ databases">
        <title>The new phylogeny of the genus Mycobacterium.</title>
        <authorList>
            <person name="Tarcisio F."/>
            <person name="Conor M."/>
            <person name="Antonella G."/>
            <person name="Elisabetta G."/>
            <person name="Giulia F.S."/>
            <person name="Sara T."/>
            <person name="Anna F."/>
            <person name="Clotilde B."/>
            <person name="Roberto B."/>
            <person name="Veronica D.S."/>
            <person name="Fabio R."/>
            <person name="Monica P."/>
            <person name="Olivier J."/>
            <person name="Enrico T."/>
            <person name="Nicola S."/>
        </authorList>
    </citation>
    <scope>NUCLEOTIDE SEQUENCE [LARGE SCALE GENOMIC DNA]</scope>
    <source>
        <strain evidence="3 4">DSM 45731</strain>
    </source>
</reference>